<evidence type="ECO:0000313" key="1">
    <source>
        <dbReference type="EMBL" id="PIR97664.1"/>
    </source>
</evidence>
<dbReference type="InterPro" id="IPR011051">
    <property type="entry name" value="RmlC_Cupin_sf"/>
</dbReference>
<sequence length="146" mass="16591">MNKQIPLKHVPKPWGHEIWFGIQDEYVGKILHIKKGHRYSLQYHEQKKETQYLLSGKVKFYLGPSEEALEEIILLPGDKLDVYPGDIHRAEGMEDSQILEVSTNHLNDVVKLADDYGRGGKGNNLDLDKKLADKLEQHGHGLNGLA</sequence>
<dbReference type="AlphaFoldDB" id="A0A2H0VEX3"/>
<dbReference type="EMBL" id="PFAJ01000004">
    <property type="protein sequence ID" value="PIR97664.1"/>
    <property type="molecule type" value="Genomic_DNA"/>
</dbReference>
<accession>A0A2H0VEX3</accession>
<proteinExistence type="predicted"/>
<organism evidence="1 2">
    <name type="scientific">Candidatus Doudnabacteria bacterium CG10_big_fil_rev_8_21_14_0_10_41_10</name>
    <dbReference type="NCBI Taxonomy" id="1974551"/>
    <lineage>
        <taxon>Bacteria</taxon>
        <taxon>Candidatus Doudnaibacteriota</taxon>
    </lineage>
</organism>
<protein>
    <submittedName>
        <fullName evidence="1">Cupin</fullName>
    </submittedName>
</protein>
<comment type="caution">
    <text evidence="1">The sequence shown here is derived from an EMBL/GenBank/DDBJ whole genome shotgun (WGS) entry which is preliminary data.</text>
</comment>
<evidence type="ECO:0000313" key="2">
    <source>
        <dbReference type="Proteomes" id="UP000230557"/>
    </source>
</evidence>
<reference evidence="2" key="1">
    <citation type="submission" date="2017-09" db="EMBL/GenBank/DDBJ databases">
        <title>Depth-based differentiation of microbial function through sediment-hosted aquifers and enrichment of novel symbionts in the deep terrestrial subsurface.</title>
        <authorList>
            <person name="Probst A.J."/>
            <person name="Ladd B."/>
            <person name="Jarett J.K."/>
            <person name="Geller-Mcgrath D.E."/>
            <person name="Sieber C.M.K."/>
            <person name="Emerson J.B."/>
            <person name="Anantharaman K."/>
            <person name="Thomas B.C."/>
            <person name="Malmstrom R."/>
            <person name="Stieglmeier M."/>
            <person name="Klingl A."/>
            <person name="Woyke T."/>
            <person name="Ryan C.M."/>
            <person name="Banfield J.F."/>
        </authorList>
    </citation>
    <scope>NUCLEOTIDE SEQUENCE [LARGE SCALE GENOMIC DNA]</scope>
</reference>
<name>A0A2H0VEX3_9BACT</name>
<dbReference type="InterPro" id="IPR014710">
    <property type="entry name" value="RmlC-like_jellyroll"/>
</dbReference>
<dbReference type="Proteomes" id="UP000230557">
    <property type="component" value="Unassembled WGS sequence"/>
</dbReference>
<dbReference type="SUPFAM" id="SSF51182">
    <property type="entry name" value="RmlC-like cupins"/>
    <property type="match status" value="1"/>
</dbReference>
<gene>
    <name evidence="1" type="ORF">COT91_00220</name>
</gene>
<dbReference type="Gene3D" id="2.60.120.10">
    <property type="entry name" value="Jelly Rolls"/>
    <property type="match status" value="1"/>
</dbReference>